<dbReference type="GO" id="GO:0005886">
    <property type="term" value="C:plasma membrane"/>
    <property type="evidence" value="ECO:0007669"/>
    <property type="project" value="UniProtKB-SubCell"/>
</dbReference>
<dbReference type="InterPro" id="IPR027417">
    <property type="entry name" value="P-loop_NTPase"/>
</dbReference>
<dbReference type="PANTHER" id="PTHR42771">
    <property type="entry name" value="IRON(3+)-HYDROXAMATE IMPORT ATP-BINDING PROTEIN FHUC"/>
    <property type="match status" value="1"/>
</dbReference>
<comment type="caution">
    <text evidence="11">The sequence shown here is derived from an EMBL/GenBank/DDBJ whole genome shotgun (WGS) entry which is preliminary data.</text>
</comment>
<keyword evidence="5" id="KW-0547">Nucleotide-binding</keyword>
<dbReference type="EMBL" id="PGET01000001">
    <property type="protein sequence ID" value="PJJ28382.1"/>
    <property type="molecule type" value="Genomic_DNA"/>
</dbReference>
<evidence type="ECO:0000256" key="5">
    <source>
        <dbReference type="ARBA" id="ARBA00022741"/>
    </source>
</evidence>
<dbReference type="PANTHER" id="PTHR42771:SF10">
    <property type="entry name" value="FERRICHROME TRANSPORT ATP-BINDING PROTEIN FHUC"/>
    <property type="match status" value="1"/>
</dbReference>
<dbReference type="GO" id="GO:0006826">
    <property type="term" value="P:iron ion transport"/>
    <property type="evidence" value="ECO:0007669"/>
    <property type="project" value="UniProtKB-KW"/>
</dbReference>
<keyword evidence="3" id="KW-1003">Cell membrane</keyword>
<dbReference type="SMART" id="SM00382">
    <property type="entry name" value="AAA"/>
    <property type="match status" value="1"/>
</dbReference>
<dbReference type="InterPro" id="IPR003593">
    <property type="entry name" value="AAA+_ATPase"/>
</dbReference>
<sequence length="258" mass="29412">MMEIMIRLEDVTYSYNRQPLIHGMDLTFEKGKITTIVGPNGCGKSTVIKLSSRLLHPDKGKVLYGNKEISGMKRKEFARNVSVLLQSSHIPDMSVEDAVMSGRYPHQSPISFSSAEDRRLTEYAMEMTCCQSLRSKNMRQLSGGERQRVFLAMVLAQDTPVIILDEPTTYLDINVSYEIMELINRLNRKLGKTIVLVLHDLNLALNYSDLLAVMENGKVSAYEVASDQRVHRCISDIFKVDIRRLSEKGKSYYYSFKL</sequence>
<evidence type="ECO:0000256" key="1">
    <source>
        <dbReference type="ARBA" id="ARBA00004202"/>
    </source>
</evidence>
<dbReference type="PROSITE" id="PS50893">
    <property type="entry name" value="ABC_TRANSPORTER_2"/>
    <property type="match status" value="1"/>
</dbReference>
<dbReference type="Pfam" id="PF00005">
    <property type="entry name" value="ABC_tran"/>
    <property type="match status" value="1"/>
</dbReference>
<evidence type="ECO:0000256" key="6">
    <source>
        <dbReference type="ARBA" id="ARBA00022840"/>
    </source>
</evidence>
<evidence type="ECO:0000256" key="8">
    <source>
        <dbReference type="ARBA" id="ARBA00023065"/>
    </source>
</evidence>
<dbReference type="OrthoDB" id="9799337at2"/>
<name>A0A2M8Z4M9_9FIRM</name>
<dbReference type="SUPFAM" id="SSF52540">
    <property type="entry name" value="P-loop containing nucleoside triphosphate hydrolases"/>
    <property type="match status" value="1"/>
</dbReference>
<organism evidence="11 12">
    <name type="scientific">[Clostridium] celerecrescens 18A</name>
    <dbReference type="NCBI Taxonomy" id="1286362"/>
    <lineage>
        <taxon>Bacteria</taxon>
        <taxon>Bacillati</taxon>
        <taxon>Bacillota</taxon>
        <taxon>Clostridia</taxon>
        <taxon>Lachnospirales</taxon>
        <taxon>Lachnospiraceae</taxon>
        <taxon>Lacrimispora</taxon>
    </lineage>
</organism>
<evidence type="ECO:0000256" key="4">
    <source>
        <dbReference type="ARBA" id="ARBA00022496"/>
    </source>
</evidence>
<dbReference type="InterPro" id="IPR051535">
    <property type="entry name" value="Siderophore_ABC-ATPase"/>
</dbReference>
<dbReference type="FunFam" id="3.40.50.300:FF:000134">
    <property type="entry name" value="Iron-enterobactin ABC transporter ATP-binding protein"/>
    <property type="match status" value="1"/>
</dbReference>
<evidence type="ECO:0000259" key="10">
    <source>
        <dbReference type="PROSITE" id="PS50893"/>
    </source>
</evidence>
<dbReference type="InterPro" id="IPR003439">
    <property type="entry name" value="ABC_transporter-like_ATP-bd"/>
</dbReference>
<evidence type="ECO:0000256" key="9">
    <source>
        <dbReference type="ARBA" id="ARBA00023136"/>
    </source>
</evidence>
<proteinExistence type="predicted"/>
<keyword evidence="6 11" id="KW-0067">ATP-binding</keyword>
<dbReference type="RefSeq" id="WP_100304879.1">
    <property type="nucleotide sequence ID" value="NZ_PGET01000001.1"/>
</dbReference>
<keyword evidence="7" id="KW-0408">Iron</keyword>
<keyword evidence="4" id="KW-0410">Iron transport</keyword>
<accession>A0A2M8Z4M9</accession>
<evidence type="ECO:0000256" key="7">
    <source>
        <dbReference type="ARBA" id="ARBA00023004"/>
    </source>
</evidence>
<dbReference type="GO" id="GO:0005524">
    <property type="term" value="F:ATP binding"/>
    <property type="evidence" value="ECO:0007669"/>
    <property type="project" value="UniProtKB-KW"/>
</dbReference>
<keyword evidence="8" id="KW-0406">Ion transport</keyword>
<dbReference type="InterPro" id="IPR017871">
    <property type="entry name" value="ABC_transporter-like_CS"/>
</dbReference>
<dbReference type="Proteomes" id="UP000231092">
    <property type="component" value="Unassembled WGS sequence"/>
</dbReference>
<keyword evidence="9" id="KW-0472">Membrane</keyword>
<dbReference type="GO" id="GO:0016887">
    <property type="term" value="F:ATP hydrolysis activity"/>
    <property type="evidence" value="ECO:0007669"/>
    <property type="project" value="InterPro"/>
</dbReference>
<dbReference type="AlphaFoldDB" id="A0A2M8Z4M9"/>
<evidence type="ECO:0000313" key="11">
    <source>
        <dbReference type="EMBL" id="PJJ28382.1"/>
    </source>
</evidence>
<dbReference type="CDD" id="cd03214">
    <property type="entry name" value="ABC_Iron-Siderophores_B12_Hemin"/>
    <property type="match status" value="1"/>
</dbReference>
<dbReference type="PROSITE" id="PS00211">
    <property type="entry name" value="ABC_TRANSPORTER_1"/>
    <property type="match status" value="1"/>
</dbReference>
<protein>
    <submittedName>
        <fullName evidence="11">Iron complex transport system ATP-binding protein</fullName>
    </submittedName>
</protein>
<comment type="subcellular location">
    <subcellularLocation>
        <location evidence="1">Cell membrane</location>
        <topology evidence="1">Peripheral membrane protein</topology>
    </subcellularLocation>
</comment>
<dbReference type="Gene3D" id="3.40.50.300">
    <property type="entry name" value="P-loop containing nucleotide triphosphate hydrolases"/>
    <property type="match status" value="1"/>
</dbReference>
<evidence type="ECO:0000313" key="12">
    <source>
        <dbReference type="Proteomes" id="UP000231092"/>
    </source>
</evidence>
<keyword evidence="2" id="KW-0813">Transport</keyword>
<reference evidence="11 12" key="1">
    <citation type="submission" date="2017-11" db="EMBL/GenBank/DDBJ databases">
        <title>Understudied soil microbes with underappreciated capabilities: Untangling the Clostridium saccharolyticum group.</title>
        <authorList>
            <person name="Leschine S."/>
        </authorList>
    </citation>
    <scope>NUCLEOTIDE SEQUENCE [LARGE SCALE GENOMIC DNA]</scope>
    <source>
        <strain evidence="11 12">18A</strain>
    </source>
</reference>
<evidence type="ECO:0000256" key="2">
    <source>
        <dbReference type="ARBA" id="ARBA00022448"/>
    </source>
</evidence>
<evidence type="ECO:0000256" key="3">
    <source>
        <dbReference type="ARBA" id="ARBA00022475"/>
    </source>
</evidence>
<gene>
    <name evidence="11" type="ORF">H171_1883</name>
</gene>
<feature type="domain" description="ABC transporter" evidence="10">
    <location>
        <begin position="6"/>
        <end position="242"/>
    </location>
</feature>